<dbReference type="InterPro" id="IPR027417">
    <property type="entry name" value="P-loop_NTPase"/>
</dbReference>
<evidence type="ECO:0000259" key="7">
    <source>
        <dbReference type="Pfam" id="PF02689"/>
    </source>
</evidence>
<keyword evidence="2" id="KW-0235">DNA replication</keyword>
<proteinExistence type="inferred from homology"/>
<dbReference type="GO" id="GO:0016787">
    <property type="term" value="F:hydrolase activity"/>
    <property type="evidence" value="ECO:0007669"/>
    <property type="project" value="UniProtKB-KW"/>
</dbReference>
<evidence type="ECO:0000256" key="4">
    <source>
        <dbReference type="ARBA" id="ARBA00022801"/>
    </source>
</evidence>
<dbReference type="Gene3D" id="3.40.50.300">
    <property type="entry name" value="P-loop containing nucleotide triphosphate hydrolases"/>
    <property type="match status" value="1"/>
</dbReference>
<evidence type="ECO:0000256" key="6">
    <source>
        <dbReference type="ARBA" id="ARBA00022840"/>
    </source>
</evidence>
<reference evidence="8" key="1">
    <citation type="journal article" date="2015" name="J. Virol.">
        <title>Recombination of Globally Circulating Varicella-Zoster Virus.</title>
        <authorList>
            <person name="Norberg P."/>
            <person name="Depledge D.P."/>
            <person name="Kundu S."/>
            <person name="Atkinson C."/>
            <person name="Brown J."/>
            <person name="Haque T."/>
            <person name="Hussaini Y."/>
            <person name="MacMahon E."/>
            <person name="Molyneaux P."/>
            <person name="Papaevangelou V."/>
            <person name="Sengupta N."/>
            <person name="Koay E.S."/>
            <person name="Tang J.W."/>
            <person name="Underhill G.S."/>
            <person name="Grahn A."/>
            <person name="Studahl M."/>
            <person name="Breuer J."/>
            <person name="Bergstrom T."/>
        </authorList>
    </citation>
    <scope>NUCLEOTIDE SEQUENCE</scope>
    <source>
        <strain evidence="8">DE10-5454</strain>
    </source>
</reference>
<keyword evidence="5" id="KW-0347">Helicase</keyword>
<name>A0A0F7GK16_HHV3</name>
<gene>
    <name evidence="8" type="primary">ORF55</name>
</gene>
<keyword evidence="1" id="KW-1048">Host nucleus</keyword>
<sequence>MKRSISVDSSSSKNVFNPETPNGFDDSVYLNFTSMHSIQPILSRIRELAAITIPKERVPRLCWFKQLLELQAPPEMQRNELPFSVYLISGNAGSGKSTCIQTLNEAIDCIITGSTRVAAQNVHAKLSTAYASRPINTIFHEFGFRGNHIQAQLGRYAYNWTTTPPSIEDLQKRDIVYYWEVLIDITKRVFQMGDDGRGGTSTFKTLWAIERLLNKPTGSMSGTAFIACGSLPAFTRSNVIVIDEAGLLGRHILTAVVYCWWLLNAIYQSPQYINGRKPVIVCVGSPTQTDSLESHFQHDMQRSHVTPSENILTYIICNQTLRQYTNISHNWAIFINNKRCQEDDFGNLLKTLEYGLPITEAHARLVDTFVVPASYINNPANLPGWTRLYSSHKEVSAYMSKLHAHLKLSKNDHFSVFALPTYTFIRLTAFDEYRKLTGQPGLSVEHWIRANSGRLHNYSQSRDHDMGTVKYETHSNRDLIVARTDITYVLNSLVVVTTRLRKLVIGFSGTFQSFAKVLRDDSFVKARGETSIEYAYRFLSNLIFGGLINFYNFLLNKNLHPDKVSLAYKRLAALTLELLSGTNKAPLHEAAVNGAGAGIDCDGAATSADKAFCFTKAPESKVTASIPEDPDDVIFTALNDEVIDLVYCQYEFSYPKSSNEVHAQFLLMKAIYDGRYAILAELFESSFTTAPFSAYVDNVNFNGSELLIGNVRGGLLSLALQTDTYTLLGYTFAPVPVFVEELTRKKLYRETTEMLYALHVPLMVLQDQHGFVSIVNANVCEFTESIEDAELAMATTVDYGLSSKLAMTIARSQGLSLEKVAICFTADKLRLNSVYVAMSRTVSSRFLKMNLNPLRERYEKSAEISDHILAALRDPNVHVVY</sequence>
<organism evidence="8">
    <name type="scientific">Human herpesvirus 3</name>
    <name type="common">HHV-3</name>
    <name type="synonym">Varicella-zoster virus</name>
    <dbReference type="NCBI Taxonomy" id="10335"/>
    <lineage>
        <taxon>Viruses</taxon>
        <taxon>Duplodnaviria</taxon>
        <taxon>Heunggongvirae</taxon>
        <taxon>Peploviricota</taxon>
        <taxon>Herviviricetes</taxon>
        <taxon>Herpesvirales</taxon>
        <taxon>Orthoherpesviridae</taxon>
        <taxon>Alphaherpesvirinae</taxon>
        <taxon>Varicellovirus</taxon>
        <taxon>Varicellovirus humanalpha3</taxon>
    </lineage>
</organism>
<protein>
    <submittedName>
        <fullName evidence="8">ORF55</fullName>
    </submittedName>
</protein>
<evidence type="ECO:0000256" key="5">
    <source>
        <dbReference type="ARBA" id="ARBA00022806"/>
    </source>
</evidence>
<keyword evidence="4" id="KW-0378">Hydrolase</keyword>
<keyword evidence="6" id="KW-0067">ATP-binding</keyword>
<dbReference type="InterPro" id="IPR034711">
    <property type="entry name" value="HSV_HELI"/>
</dbReference>
<keyword evidence="3" id="KW-0547">Nucleotide-binding</keyword>
<evidence type="ECO:0000256" key="3">
    <source>
        <dbReference type="ARBA" id="ARBA00022741"/>
    </source>
</evidence>
<organismHost>
    <name type="scientific">Homo sapiens</name>
    <name type="common">Human</name>
    <dbReference type="NCBI Taxonomy" id="9606"/>
</organismHost>
<dbReference type="InterPro" id="IPR003840">
    <property type="entry name" value="DNA_helicase_dom"/>
</dbReference>
<feature type="domain" description="DNA replication helicase" evidence="7">
    <location>
        <begin position="24"/>
        <end position="881"/>
    </location>
</feature>
<evidence type="ECO:0000256" key="1">
    <source>
        <dbReference type="ARBA" id="ARBA00022562"/>
    </source>
</evidence>
<dbReference type="HAMAP" id="MF_04030">
    <property type="entry name" value="HSV_HELI"/>
    <property type="match status" value="1"/>
</dbReference>
<dbReference type="SUPFAM" id="SSF52540">
    <property type="entry name" value="P-loop containing nucleoside triphosphate hydrolases"/>
    <property type="match status" value="2"/>
</dbReference>
<dbReference type="GO" id="GO:0005524">
    <property type="term" value="F:ATP binding"/>
    <property type="evidence" value="ECO:0007669"/>
    <property type="project" value="UniProtKB-KW"/>
</dbReference>
<dbReference type="GO" id="GO:0006260">
    <property type="term" value="P:DNA replication"/>
    <property type="evidence" value="ECO:0007669"/>
    <property type="project" value="UniProtKB-KW"/>
</dbReference>
<dbReference type="GO" id="GO:0004386">
    <property type="term" value="F:helicase activity"/>
    <property type="evidence" value="ECO:0007669"/>
    <property type="project" value="UniProtKB-KW"/>
</dbReference>
<accession>A0A0F7GK16</accession>
<evidence type="ECO:0000313" key="8">
    <source>
        <dbReference type="EMBL" id="AKG56781.1"/>
    </source>
</evidence>
<dbReference type="Pfam" id="PF02689">
    <property type="entry name" value="Herpes_Helicase"/>
    <property type="match status" value="1"/>
</dbReference>
<dbReference type="EMBL" id="KP771898">
    <property type="protein sequence ID" value="AKG56781.1"/>
    <property type="molecule type" value="Genomic_DNA"/>
</dbReference>
<evidence type="ECO:0000256" key="2">
    <source>
        <dbReference type="ARBA" id="ARBA00022705"/>
    </source>
</evidence>